<evidence type="ECO:0000256" key="2">
    <source>
        <dbReference type="SAM" id="MobiDB-lite"/>
    </source>
</evidence>
<evidence type="ECO:0000313" key="4">
    <source>
        <dbReference type="Proteomes" id="UP000689195"/>
    </source>
</evidence>
<dbReference type="Proteomes" id="UP000689195">
    <property type="component" value="Unassembled WGS sequence"/>
</dbReference>
<dbReference type="AlphaFoldDB" id="A0A8S1UEM5"/>
<name>A0A8S1UEM5_9CILI</name>
<proteinExistence type="predicted"/>
<comment type="caution">
    <text evidence="3">The sequence shown here is derived from an EMBL/GenBank/DDBJ whole genome shotgun (WGS) entry which is preliminary data.</text>
</comment>
<evidence type="ECO:0000313" key="3">
    <source>
        <dbReference type="EMBL" id="CAD8163711.1"/>
    </source>
</evidence>
<feature type="compositionally biased region" description="Basic and acidic residues" evidence="2">
    <location>
        <begin position="247"/>
        <end position="258"/>
    </location>
</feature>
<organism evidence="3 4">
    <name type="scientific">Paramecium pentaurelia</name>
    <dbReference type="NCBI Taxonomy" id="43138"/>
    <lineage>
        <taxon>Eukaryota</taxon>
        <taxon>Sar</taxon>
        <taxon>Alveolata</taxon>
        <taxon>Ciliophora</taxon>
        <taxon>Intramacronucleata</taxon>
        <taxon>Oligohymenophorea</taxon>
        <taxon>Peniculida</taxon>
        <taxon>Parameciidae</taxon>
        <taxon>Paramecium</taxon>
    </lineage>
</organism>
<evidence type="ECO:0000256" key="1">
    <source>
        <dbReference type="SAM" id="Coils"/>
    </source>
</evidence>
<dbReference type="OrthoDB" id="293137at2759"/>
<dbReference type="EMBL" id="CAJJDO010000040">
    <property type="protein sequence ID" value="CAD8163711.1"/>
    <property type="molecule type" value="Genomic_DNA"/>
</dbReference>
<feature type="coiled-coil region" evidence="1">
    <location>
        <begin position="15"/>
        <end position="105"/>
    </location>
</feature>
<keyword evidence="4" id="KW-1185">Reference proteome</keyword>
<sequence>MCYNFKQLNNLMRSNSQQQQSTQQLKETIHKLQQRDASYRLEIAKLKIQLNERDHEYKLALEELQELKRIQQRDNQYIMKIDNYVMNLRSKLHKANIKIGSLESKLSSSRAKEIVQLEDISNHNETFQTEVSSISTHQPIIQYQSNHFNYASNKPKLICKPNKFQMPYPNKGFTEDQDINDNCSFIKPSPLQEQILNRILDDQELSSNLSQKLVQFQSDAFNSQKNQKQPLTFICNSRQSNFSFANSEKKPTNVDKNAKGSNRQYHSVSIDDKENVYQYCN</sequence>
<keyword evidence="1" id="KW-0175">Coiled coil</keyword>
<gene>
    <name evidence="3" type="ORF">PPENT_87.1.T0400013</name>
</gene>
<protein>
    <submittedName>
        <fullName evidence="3">Uncharacterized protein</fullName>
    </submittedName>
</protein>
<feature type="region of interest" description="Disordered" evidence="2">
    <location>
        <begin position="244"/>
        <end position="267"/>
    </location>
</feature>
<accession>A0A8S1UEM5</accession>
<reference evidence="3" key="1">
    <citation type="submission" date="2021-01" db="EMBL/GenBank/DDBJ databases">
        <authorList>
            <consortium name="Genoscope - CEA"/>
            <person name="William W."/>
        </authorList>
    </citation>
    <scope>NUCLEOTIDE SEQUENCE</scope>
</reference>